<gene>
    <name evidence="10" type="ORF">EBQ25_05200</name>
</gene>
<keyword evidence="6" id="KW-0862">Zinc</keyword>
<protein>
    <submittedName>
        <fullName evidence="10">Laccase</fullName>
    </submittedName>
</protein>
<evidence type="ECO:0000256" key="1">
    <source>
        <dbReference type="ARBA" id="ARBA00000553"/>
    </source>
</evidence>
<dbReference type="InterPro" id="IPR038371">
    <property type="entry name" value="Cu_polyphenol_OxRdtase_sf"/>
</dbReference>
<proteinExistence type="inferred from homology"/>
<dbReference type="SUPFAM" id="SSF64438">
    <property type="entry name" value="CNF1/YfiH-like putative cysteine hydrolases"/>
    <property type="match status" value="1"/>
</dbReference>
<dbReference type="EMBL" id="RDQL01000005">
    <property type="protein sequence ID" value="RMX00465.1"/>
    <property type="molecule type" value="Genomic_DNA"/>
</dbReference>
<dbReference type="InterPro" id="IPR003730">
    <property type="entry name" value="Cu_polyphenol_OxRdtase"/>
</dbReference>
<dbReference type="InterPro" id="IPR011324">
    <property type="entry name" value="Cytotoxic_necrot_fac-like_cat"/>
</dbReference>
<dbReference type="Pfam" id="PF02578">
    <property type="entry name" value="Cu-oxidase_4"/>
    <property type="match status" value="1"/>
</dbReference>
<reference evidence="10 11" key="1">
    <citation type="submission" date="2018-10" db="EMBL/GenBank/DDBJ databases">
        <title>Comamonadaceae CDC group NO-1 genome sequencing and assembly.</title>
        <authorList>
            <person name="Bernier A.-M."/>
            <person name="Bernard K."/>
        </authorList>
    </citation>
    <scope>NUCLEOTIDE SEQUENCE [LARGE SCALE GENOMIC DNA]</scope>
    <source>
        <strain evidence="10 11">NML161473</strain>
    </source>
</reference>
<keyword evidence="11" id="KW-1185">Reference proteome</keyword>
<name>A0A3M6QC62_9BURK</name>
<comment type="similarity">
    <text evidence="2">Belongs to the purine nucleoside phosphorylase YfiH/LACC1 family.</text>
</comment>
<comment type="caution">
    <text evidence="10">The sequence shown here is derived from an EMBL/GenBank/DDBJ whole genome shotgun (WGS) entry which is preliminary data.</text>
</comment>
<dbReference type="GO" id="GO:0016787">
    <property type="term" value="F:hydrolase activity"/>
    <property type="evidence" value="ECO:0007669"/>
    <property type="project" value="UniProtKB-KW"/>
</dbReference>
<dbReference type="Proteomes" id="UP000267035">
    <property type="component" value="Unassembled WGS sequence"/>
</dbReference>
<evidence type="ECO:0000256" key="6">
    <source>
        <dbReference type="ARBA" id="ARBA00022833"/>
    </source>
</evidence>
<evidence type="ECO:0000256" key="2">
    <source>
        <dbReference type="ARBA" id="ARBA00007353"/>
    </source>
</evidence>
<dbReference type="PANTHER" id="PTHR30616">
    <property type="entry name" value="UNCHARACTERIZED PROTEIN YFIH"/>
    <property type="match status" value="1"/>
</dbReference>
<evidence type="ECO:0000256" key="9">
    <source>
        <dbReference type="ARBA" id="ARBA00049893"/>
    </source>
</evidence>
<dbReference type="PANTHER" id="PTHR30616:SF2">
    <property type="entry name" value="PURINE NUCLEOSIDE PHOSPHORYLASE LACC1"/>
    <property type="match status" value="1"/>
</dbReference>
<comment type="catalytic activity">
    <reaction evidence="1">
        <text>inosine + phosphate = alpha-D-ribose 1-phosphate + hypoxanthine</text>
        <dbReference type="Rhea" id="RHEA:27646"/>
        <dbReference type="ChEBI" id="CHEBI:17368"/>
        <dbReference type="ChEBI" id="CHEBI:17596"/>
        <dbReference type="ChEBI" id="CHEBI:43474"/>
        <dbReference type="ChEBI" id="CHEBI:57720"/>
        <dbReference type="EC" id="2.4.2.1"/>
    </reaction>
    <physiologicalReaction direction="left-to-right" evidence="1">
        <dbReference type="Rhea" id="RHEA:27647"/>
    </physiologicalReaction>
</comment>
<evidence type="ECO:0000256" key="3">
    <source>
        <dbReference type="ARBA" id="ARBA00022679"/>
    </source>
</evidence>
<evidence type="ECO:0000313" key="11">
    <source>
        <dbReference type="Proteomes" id="UP000267035"/>
    </source>
</evidence>
<comment type="catalytic activity">
    <reaction evidence="7">
        <text>adenosine + H2O + H(+) = inosine + NH4(+)</text>
        <dbReference type="Rhea" id="RHEA:24408"/>
        <dbReference type="ChEBI" id="CHEBI:15377"/>
        <dbReference type="ChEBI" id="CHEBI:15378"/>
        <dbReference type="ChEBI" id="CHEBI:16335"/>
        <dbReference type="ChEBI" id="CHEBI:17596"/>
        <dbReference type="ChEBI" id="CHEBI:28938"/>
        <dbReference type="EC" id="3.5.4.4"/>
    </reaction>
    <physiologicalReaction direction="left-to-right" evidence="7">
        <dbReference type="Rhea" id="RHEA:24409"/>
    </physiologicalReaction>
</comment>
<accession>A0A3M6QC62</accession>
<dbReference type="GO" id="GO:0005507">
    <property type="term" value="F:copper ion binding"/>
    <property type="evidence" value="ECO:0007669"/>
    <property type="project" value="TreeGrafter"/>
</dbReference>
<evidence type="ECO:0000313" key="10">
    <source>
        <dbReference type="EMBL" id="RMX00465.1"/>
    </source>
</evidence>
<comment type="catalytic activity">
    <reaction evidence="9">
        <text>S-methyl-5'-thioadenosine + phosphate = 5-(methylsulfanyl)-alpha-D-ribose 1-phosphate + adenine</text>
        <dbReference type="Rhea" id="RHEA:11852"/>
        <dbReference type="ChEBI" id="CHEBI:16708"/>
        <dbReference type="ChEBI" id="CHEBI:17509"/>
        <dbReference type="ChEBI" id="CHEBI:43474"/>
        <dbReference type="ChEBI" id="CHEBI:58533"/>
        <dbReference type="EC" id="2.4.2.28"/>
    </reaction>
    <physiologicalReaction direction="left-to-right" evidence="9">
        <dbReference type="Rhea" id="RHEA:11853"/>
    </physiologicalReaction>
</comment>
<evidence type="ECO:0000256" key="5">
    <source>
        <dbReference type="ARBA" id="ARBA00022801"/>
    </source>
</evidence>
<dbReference type="AlphaFoldDB" id="A0A3M6QC62"/>
<keyword evidence="3" id="KW-0808">Transferase</keyword>
<keyword evidence="5" id="KW-0378">Hydrolase</keyword>
<evidence type="ECO:0000256" key="7">
    <source>
        <dbReference type="ARBA" id="ARBA00047989"/>
    </source>
</evidence>
<dbReference type="CDD" id="cd16833">
    <property type="entry name" value="YfiH"/>
    <property type="match status" value="1"/>
</dbReference>
<evidence type="ECO:0000256" key="8">
    <source>
        <dbReference type="ARBA" id="ARBA00048968"/>
    </source>
</evidence>
<dbReference type="Gene3D" id="3.60.140.10">
    <property type="entry name" value="CNF1/YfiH-like putative cysteine hydrolases"/>
    <property type="match status" value="1"/>
</dbReference>
<comment type="catalytic activity">
    <reaction evidence="8">
        <text>adenosine + phosphate = alpha-D-ribose 1-phosphate + adenine</text>
        <dbReference type="Rhea" id="RHEA:27642"/>
        <dbReference type="ChEBI" id="CHEBI:16335"/>
        <dbReference type="ChEBI" id="CHEBI:16708"/>
        <dbReference type="ChEBI" id="CHEBI:43474"/>
        <dbReference type="ChEBI" id="CHEBI:57720"/>
        <dbReference type="EC" id="2.4.2.1"/>
    </reaction>
    <physiologicalReaction direction="left-to-right" evidence="8">
        <dbReference type="Rhea" id="RHEA:27643"/>
    </physiologicalReaction>
</comment>
<evidence type="ECO:0000256" key="4">
    <source>
        <dbReference type="ARBA" id="ARBA00022723"/>
    </source>
</evidence>
<dbReference type="RefSeq" id="WP_122253765.1">
    <property type="nucleotide sequence ID" value="NZ_RDQL01000005.1"/>
</dbReference>
<keyword evidence="4" id="KW-0479">Metal-binding</keyword>
<organism evidence="10 11">
    <name type="scientific">Allofranklinella schreckenbergeri</name>
    <dbReference type="NCBI Taxonomy" id="1076744"/>
    <lineage>
        <taxon>Bacteria</taxon>
        <taxon>Pseudomonadati</taxon>
        <taxon>Pseudomonadota</taxon>
        <taxon>Betaproteobacteria</taxon>
        <taxon>Burkholderiales</taxon>
        <taxon>Comamonadaceae</taxon>
        <taxon>Allofranklinella</taxon>
    </lineage>
</organism>
<sequence length="338" mass="36703">MQSLLRLPALATPDGRAPCVLLPDWPAIAGVRALFTTRQGGYSAAPCDSWNLGEHVQDEPRHVQANRDLLHAVIGQLHASAPAHAQPRPAPQPHYLQQIHGCDVWALEGGAPGSAAALPQADAVWTASPGQVCTILVADCLPVLWAHRQAPVVAATHAGWRGLAGQDGGGVLEHTFAAFAQAVRRWLQAHNRPDADADERAIARHTQVWLGPCIGPQAFEVGDEVRQAFAAHAPAQHVTTQHVTIQRATAQSSEDWGCPDWGDIPLWRPSPQHPQRWLAHLPGLARQRLAQLGITQVYGNDGTRPWCTFSQETLFFSHRRDSARLGRTGRMAACIWLG</sequence>
<dbReference type="GO" id="GO:0017061">
    <property type="term" value="F:S-methyl-5-thioadenosine phosphorylase activity"/>
    <property type="evidence" value="ECO:0007669"/>
    <property type="project" value="UniProtKB-EC"/>
</dbReference>